<evidence type="ECO:0000256" key="2">
    <source>
        <dbReference type="ARBA" id="ARBA00005571"/>
    </source>
</evidence>
<evidence type="ECO:0000256" key="8">
    <source>
        <dbReference type="ARBA" id="ARBA00023242"/>
    </source>
</evidence>
<keyword evidence="12" id="KW-1185">Reference proteome</keyword>
<evidence type="ECO:0000256" key="1">
    <source>
        <dbReference type="ARBA" id="ARBA00004123"/>
    </source>
</evidence>
<dbReference type="GO" id="GO:0016592">
    <property type="term" value="C:mediator complex"/>
    <property type="evidence" value="ECO:0007669"/>
    <property type="project" value="TreeGrafter"/>
</dbReference>
<dbReference type="PANTHER" id="PTHR13512:SF2">
    <property type="entry name" value="MEDIATOR OF RNA POLYMERASE II TRANSCRIPTION SUBUNIT 28"/>
    <property type="match status" value="1"/>
</dbReference>
<keyword evidence="8" id="KW-0539">Nucleus</keyword>
<evidence type="ECO:0000256" key="7">
    <source>
        <dbReference type="ARBA" id="ARBA00023163"/>
    </source>
</evidence>
<feature type="coiled-coil region" evidence="10">
    <location>
        <begin position="176"/>
        <end position="207"/>
    </location>
</feature>
<dbReference type="EMBL" id="JARPUR010000002">
    <property type="protein sequence ID" value="KAK4883111.1"/>
    <property type="molecule type" value="Genomic_DNA"/>
</dbReference>
<evidence type="ECO:0000256" key="5">
    <source>
        <dbReference type="ARBA" id="ARBA00023054"/>
    </source>
</evidence>
<proteinExistence type="inferred from homology"/>
<evidence type="ECO:0000256" key="9">
    <source>
        <dbReference type="ARBA" id="ARBA00031964"/>
    </source>
</evidence>
<evidence type="ECO:0000313" key="11">
    <source>
        <dbReference type="EMBL" id="KAK4883111.1"/>
    </source>
</evidence>
<dbReference type="Pfam" id="PF11594">
    <property type="entry name" value="Med28"/>
    <property type="match status" value="1"/>
</dbReference>
<dbReference type="InterPro" id="IPR021640">
    <property type="entry name" value="Mediator_Med28"/>
</dbReference>
<organism evidence="11 12">
    <name type="scientific">Aquatica leii</name>
    <dbReference type="NCBI Taxonomy" id="1421715"/>
    <lineage>
        <taxon>Eukaryota</taxon>
        <taxon>Metazoa</taxon>
        <taxon>Ecdysozoa</taxon>
        <taxon>Arthropoda</taxon>
        <taxon>Hexapoda</taxon>
        <taxon>Insecta</taxon>
        <taxon>Pterygota</taxon>
        <taxon>Neoptera</taxon>
        <taxon>Endopterygota</taxon>
        <taxon>Coleoptera</taxon>
        <taxon>Polyphaga</taxon>
        <taxon>Elateriformia</taxon>
        <taxon>Elateroidea</taxon>
        <taxon>Lampyridae</taxon>
        <taxon>Luciolinae</taxon>
        <taxon>Aquatica</taxon>
    </lineage>
</organism>
<name>A0AAN7SBF1_9COLE</name>
<dbReference type="PANTHER" id="PTHR13512">
    <property type="entry name" value="MEDIATOR COMPLEX SUBUNIT 28"/>
    <property type="match status" value="1"/>
</dbReference>
<keyword evidence="6" id="KW-0010">Activator</keyword>
<sequence length="274" mass="30392">MKEASASPPVSAMATPTNGSGNLVDEFEEAFQHCLNVLTKEEAVGSTDKDDIKTEVEQTTLRFIDLARQMEAFFLQKRFLLSALKPEMVVKEDINELRLELTRKEELLKRHYEKIAVWQNLLADLQGYAKSPAQSTSSQGMINNGNSVPPSPIAAIPGNQTPNQMMVSGMSPTMQQQMQHQQLQQMQQQQQQLQLQQQQQMQQLQQQMQVPPGMSGTGVGVGPGMMSPQQAMFMQQQGMGGPRTPFPQQGGLLQGPLAYLEKTTSNIGMTDGRR</sequence>
<dbReference type="Proteomes" id="UP001353858">
    <property type="component" value="Unassembled WGS sequence"/>
</dbReference>
<keyword evidence="7" id="KW-0804">Transcription</keyword>
<evidence type="ECO:0000256" key="3">
    <source>
        <dbReference type="ARBA" id="ARBA00019683"/>
    </source>
</evidence>
<keyword evidence="5 10" id="KW-0175">Coiled coil</keyword>
<comment type="subcellular location">
    <subcellularLocation>
        <location evidence="1">Nucleus</location>
    </subcellularLocation>
</comment>
<gene>
    <name evidence="11" type="ORF">RN001_006430</name>
</gene>
<reference evidence="12" key="1">
    <citation type="submission" date="2023-01" db="EMBL/GenBank/DDBJ databases">
        <title>Key to firefly adult light organ development and bioluminescence: homeobox transcription factors regulate luciferase expression and transportation to peroxisome.</title>
        <authorList>
            <person name="Fu X."/>
        </authorList>
    </citation>
    <scope>NUCLEOTIDE SEQUENCE [LARGE SCALE GENOMIC DNA]</scope>
</reference>
<evidence type="ECO:0000256" key="4">
    <source>
        <dbReference type="ARBA" id="ARBA00023015"/>
    </source>
</evidence>
<evidence type="ECO:0000256" key="10">
    <source>
        <dbReference type="SAM" id="Coils"/>
    </source>
</evidence>
<dbReference type="AlphaFoldDB" id="A0AAN7SBF1"/>
<protein>
    <recommendedName>
        <fullName evidence="3">Mediator of RNA polymerase II transcription subunit 28</fullName>
    </recommendedName>
    <alternativeName>
        <fullName evidence="9">Mediator complex subunit 28</fullName>
    </alternativeName>
</protein>
<evidence type="ECO:0000313" key="12">
    <source>
        <dbReference type="Proteomes" id="UP001353858"/>
    </source>
</evidence>
<comment type="similarity">
    <text evidence="2">Belongs to the Mediator complex subunit 28 family.</text>
</comment>
<evidence type="ECO:0000256" key="6">
    <source>
        <dbReference type="ARBA" id="ARBA00023159"/>
    </source>
</evidence>
<comment type="caution">
    <text evidence="11">The sequence shown here is derived from an EMBL/GenBank/DDBJ whole genome shotgun (WGS) entry which is preliminary data.</text>
</comment>
<keyword evidence="4" id="KW-0805">Transcription regulation</keyword>
<accession>A0AAN7SBF1</accession>